<keyword evidence="2" id="KW-1185">Reference proteome</keyword>
<gene>
    <name evidence="1" type="ORF">M378DRAFT_172024</name>
</gene>
<evidence type="ECO:0000313" key="2">
    <source>
        <dbReference type="Proteomes" id="UP000054549"/>
    </source>
</evidence>
<name>A0A0C2WLY4_AMAMK</name>
<accession>A0A0C2WLY4</accession>
<dbReference type="InParanoid" id="A0A0C2WLY4"/>
<dbReference type="EMBL" id="KN818378">
    <property type="protein sequence ID" value="KIL57208.1"/>
    <property type="molecule type" value="Genomic_DNA"/>
</dbReference>
<protein>
    <submittedName>
        <fullName evidence="1">Uncharacterized protein</fullName>
    </submittedName>
</protein>
<dbReference type="AlphaFoldDB" id="A0A0C2WLY4"/>
<dbReference type="Proteomes" id="UP000054549">
    <property type="component" value="Unassembled WGS sequence"/>
</dbReference>
<reference evidence="1 2" key="1">
    <citation type="submission" date="2014-04" db="EMBL/GenBank/DDBJ databases">
        <title>Evolutionary Origins and Diversification of the Mycorrhizal Mutualists.</title>
        <authorList>
            <consortium name="DOE Joint Genome Institute"/>
            <consortium name="Mycorrhizal Genomics Consortium"/>
            <person name="Kohler A."/>
            <person name="Kuo A."/>
            <person name="Nagy L.G."/>
            <person name="Floudas D."/>
            <person name="Copeland A."/>
            <person name="Barry K.W."/>
            <person name="Cichocki N."/>
            <person name="Veneault-Fourrey C."/>
            <person name="LaButti K."/>
            <person name="Lindquist E.A."/>
            <person name="Lipzen A."/>
            <person name="Lundell T."/>
            <person name="Morin E."/>
            <person name="Murat C."/>
            <person name="Riley R."/>
            <person name="Ohm R."/>
            <person name="Sun H."/>
            <person name="Tunlid A."/>
            <person name="Henrissat B."/>
            <person name="Grigoriev I.V."/>
            <person name="Hibbett D.S."/>
            <person name="Martin F."/>
        </authorList>
    </citation>
    <scope>NUCLEOTIDE SEQUENCE [LARGE SCALE GENOMIC DNA]</scope>
    <source>
        <strain evidence="1 2">Koide BX008</strain>
    </source>
</reference>
<evidence type="ECO:0000313" key="1">
    <source>
        <dbReference type="EMBL" id="KIL57208.1"/>
    </source>
</evidence>
<proteinExistence type="predicted"/>
<organism evidence="1 2">
    <name type="scientific">Amanita muscaria (strain Koide BX008)</name>
    <dbReference type="NCBI Taxonomy" id="946122"/>
    <lineage>
        <taxon>Eukaryota</taxon>
        <taxon>Fungi</taxon>
        <taxon>Dikarya</taxon>
        <taxon>Basidiomycota</taxon>
        <taxon>Agaricomycotina</taxon>
        <taxon>Agaricomycetes</taxon>
        <taxon>Agaricomycetidae</taxon>
        <taxon>Agaricales</taxon>
        <taxon>Pluteineae</taxon>
        <taxon>Amanitaceae</taxon>
        <taxon>Amanita</taxon>
    </lineage>
</organism>
<sequence>MTGRQPTGKQLVRHPSCSCYLDSELGFLTGRVRCHQRNRDGVFNLDNAIGQFDMHDG</sequence>
<dbReference type="HOGENOM" id="CLU_2996078_0_0_1"/>